<feature type="compositionally biased region" description="Polar residues" evidence="1">
    <location>
        <begin position="286"/>
        <end position="295"/>
    </location>
</feature>
<protein>
    <submittedName>
        <fullName evidence="2">Uncharacterized protein</fullName>
    </submittedName>
</protein>
<organism evidence="2 3">
    <name type="scientific">Haemaphysalis longicornis</name>
    <name type="common">Bush tick</name>
    <dbReference type="NCBI Taxonomy" id="44386"/>
    <lineage>
        <taxon>Eukaryota</taxon>
        <taxon>Metazoa</taxon>
        <taxon>Ecdysozoa</taxon>
        <taxon>Arthropoda</taxon>
        <taxon>Chelicerata</taxon>
        <taxon>Arachnida</taxon>
        <taxon>Acari</taxon>
        <taxon>Parasitiformes</taxon>
        <taxon>Ixodida</taxon>
        <taxon>Ixodoidea</taxon>
        <taxon>Ixodidae</taxon>
        <taxon>Haemaphysalinae</taxon>
        <taxon>Haemaphysalis</taxon>
    </lineage>
</organism>
<proteinExistence type="predicted"/>
<comment type="caution">
    <text evidence="2">The sequence shown here is derived from an EMBL/GenBank/DDBJ whole genome shotgun (WGS) entry which is preliminary data.</text>
</comment>
<feature type="region of interest" description="Disordered" evidence="1">
    <location>
        <begin position="230"/>
        <end position="251"/>
    </location>
</feature>
<feature type="compositionally biased region" description="Polar residues" evidence="1">
    <location>
        <begin position="54"/>
        <end position="70"/>
    </location>
</feature>
<feature type="compositionally biased region" description="Polar residues" evidence="1">
    <location>
        <begin position="303"/>
        <end position="313"/>
    </location>
</feature>
<dbReference type="Proteomes" id="UP000821853">
    <property type="component" value="Unassembled WGS sequence"/>
</dbReference>
<dbReference type="AlphaFoldDB" id="A0A9J6GTC9"/>
<feature type="region of interest" description="Disordered" evidence="1">
    <location>
        <begin position="286"/>
        <end position="336"/>
    </location>
</feature>
<feature type="compositionally biased region" description="Basic and acidic residues" evidence="1">
    <location>
        <begin position="94"/>
        <end position="104"/>
    </location>
</feature>
<dbReference type="VEuPathDB" id="VectorBase:HLOH_054559"/>
<feature type="compositionally biased region" description="Basic and acidic residues" evidence="1">
    <location>
        <begin position="324"/>
        <end position="336"/>
    </location>
</feature>
<feature type="region of interest" description="Disordered" evidence="1">
    <location>
        <begin position="50"/>
        <end position="128"/>
    </location>
</feature>
<dbReference type="EMBL" id="JABSTR010000008">
    <property type="protein sequence ID" value="KAH9377607.1"/>
    <property type="molecule type" value="Genomic_DNA"/>
</dbReference>
<gene>
    <name evidence="2" type="ORF">HPB48_011120</name>
</gene>
<accession>A0A9J6GTC9</accession>
<feature type="compositionally biased region" description="Polar residues" evidence="1">
    <location>
        <begin position="106"/>
        <end position="128"/>
    </location>
</feature>
<sequence length="336" mass="36542">MLSFQNKTSESFLSDNNERIVYEPNNTLQVQHSASDDVCDGEKCRSYIPGSPNLLENTANGISSNDSIYTSEGPEDHENTVTSSDVHVPVTESSHTETHSDESRGLVSTETNVTSQVDQNTSTSPFNASTELQVLRTYTNNESQTAVVPAADVPSFEEKGSDNATIVSVQNNITESLTHHNEITDDEENRNIQVQQLPSGASAFEGHEESRSFTPASAVHLVNTTIVKTSNESSEAWDNREQGNTVPSNKSHVPVTVLSGHDKHSNESQRVVSTDTNVINQLERNASTTQVSSDTELQDEEVSTQNESETTAVPGTDASPFQEKIVDRGTNDITAK</sequence>
<evidence type="ECO:0000256" key="1">
    <source>
        <dbReference type="SAM" id="MobiDB-lite"/>
    </source>
</evidence>
<reference evidence="2 3" key="1">
    <citation type="journal article" date="2020" name="Cell">
        <title>Large-Scale Comparative Analyses of Tick Genomes Elucidate Their Genetic Diversity and Vector Capacities.</title>
        <authorList>
            <consortium name="Tick Genome and Microbiome Consortium (TIGMIC)"/>
            <person name="Jia N."/>
            <person name="Wang J."/>
            <person name="Shi W."/>
            <person name="Du L."/>
            <person name="Sun Y."/>
            <person name="Zhan W."/>
            <person name="Jiang J.F."/>
            <person name="Wang Q."/>
            <person name="Zhang B."/>
            <person name="Ji P."/>
            <person name="Bell-Sakyi L."/>
            <person name="Cui X.M."/>
            <person name="Yuan T.T."/>
            <person name="Jiang B.G."/>
            <person name="Yang W.F."/>
            <person name="Lam T.T."/>
            <person name="Chang Q.C."/>
            <person name="Ding S.J."/>
            <person name="Wang X.J."/>
            <person name="Zhu J.G."/>
            <person name="Ruan X.D."/>
            <person name="Zhao L."/>
            <person name="Wei J.T."/>
            <person name="Ye R.Z."/>
            <person name="Que T.C."/>
            <person name="Du C.H."/>
            <person name="Zhou Y.H."/>
            <person name="Cheng J.X."/>
            <person name="Dai P.F."/>
            <person name="Guo W.B."/>
            <person name="Han X.H."/>
            <person name="Huang E.J."/>
            <person name="Li L.F."/>
            <person name="Wei W."/>
            <person name="Gao Y.C."/>
            <person name="Liu J.Z."/>
            <person name="Shao H.Z."/>
            <person name="Wang X."/>
            <person name="Wang C.C."/>
            <person name="Yang T.C."/>
            <person name="Huo Q.B."/>
            <person name="Li W."/>
            <person name="Chen H.Y."/>
            <person name="Chen S.E."/>
            <person name="Zhou L.G."/>
            <person name="Ni X.B."/>
            <person name="Tian J.H."/>
            <person name="Sheng Y."/>
            <person name="Liu T."/>
            <person name="Pan Y.S."/>
            <person name="Xia L.Y."/>
            <person name="Li J."/>
            <person name="Zhao F."/>
            <person name="Cao W.C."/>
        </authorList>
    </citation>
    <scope>NUCLEOTIDE SEQUENCE [LARGE SCALE GENOMIC DNA]</scope>
    <source>
        <strain evidence="2">HaeL-2018</strain>
    </source>
</reference>
<evidence type="ECO:0000313" key="2">
    <source>
        <dbReference type="EMBL" id="KAH9377607.1"/>
    </source>
</evidence>
<keyword evidence="3" id="KW-1185">Reference proteome</keyword>
<name>A0A9J6GTC9_HAELO</name>
<evidence type="ECO:0000313" key="3">
    <source>
        <dbReference type="Proteomes" id="UP000821853"/>
    </source>
</evidence>